<organism evidence="1 2">
    <name type="scientific">Photobacterium marinum</name>
    <dbReference type="NCBI Taxonomy" id="1056511"/>
    <lineage>
        <taxon>Bacteria</taxon>
        <taxon>Pseudomonadati</taxon>
        <taxon>Pseudomonadota</taxon>
        <taxon>Gammaproteobacteria</taxon>
        <taxon>Vibrionales</taxon>
        <taxon>Vibrionaceae</taxon>
        <taxon>Photobacterium</taxon>
    </lineage>
</organism>
<protein>
    <submittedName>
        <fullName evidence="1">Uncharacterized protein</fullName>
    </submittedName>
</protein>
<gene>
    <name evidence="1" type="ORF">C942_04035</name>
</gene>
<evidence type="ECO:0000313" key="1">
    <source>
        <dbReference type="EMBL" id="ELR63200.1"/>
    </source>
</evidence>
<reference evidence="1 2" key="1">
    <citation type="submission" date="2012-12" db="EMBL/GenBank/DDBJ databases">
        <title>Genome Assembly of Photobacterium sp. AK15.</title>
        <authorList>
            <person name="Khatri I."/>
            <person name="Vaidya B."/>
            <person name="Srinivas T.N.R."/>
            <person name="Subramanian S."/>
            <person name="Pinnaka A."/>
        </authorList>
    </citation>
    <scope>NUCLEOTIDE SEQUENCE [LARGE SCALE GENOMIC DNA]</scope>
    <source>
        <strain evidence="1 2">AK15</strain>
    </source>
</reference>
<evidence type="ECO:0000313" key="2">
    <source>
        <dbReference type="Proteomes" id="UP000011134"/>
    </source>
</evidence>
<proteinExistence type="predicted"/>
<dbReference type="Proteomes" id="UP000011134">
    <property type="component" value="Unassembled WGS sequence"/>
</dbReference>
<dbReference type="EMBL" id="AMZO01000049">
    <property type="protein sequence ID" value="ELR63200.1"/>
    <property type="molecule type" value="Genomic_DNA"/>
</dbReference>
<dbReference type="PATRIC" id="fig|1056511.3.peg.4848"/>
<sequence>MNNDVSMDELQPWLDRLEKEKQQGNTIDMPIEYLNIMTLGVVVNLAVNVSKGNAPTIDEKSVDALFLNILNSIKKVKG</sequence>
<accession>L8J2X0</accession>
<name>L8J2X0_9GAMM</name>
<keyword evidence="2" id="KW-1185">Reference proteome</keyword>
<comment type="caution">
    <text evidence="1">The sequence shown here is derived from an EMBL/GenBank/DDBJ whole genome shotgun (WGS) entry which is preliminary data.</text>
</comment>
<dbReference type="AlphaFoldDB" id="L8J2X0"/>